<protein>
    <submittedName>
        <fullName evidence="1">Uncharacterized protein</fullName>
    </submittedName>
</protein>
<name>A0A6C0IMV3_9ZZZZ</name>
<proteinExistence type="predicted"/>
<dbReference type="AlphaFoldDB" id="A0A6C0IMV3"/>
<organism evidence="1">
    <name type="scientific">viral metagenome</name>
    <dbReference type="NCBI Taxonomy" id="1070528"/>
    <lineage>
        <taxon>unclassified sequences</taxon>
        <taxon>metagenomes</taxon>
        <taxon>organismal metagenomes</taxon>
    </lineage>
</organism>
<reference evidence="1" key="1">
    <citation type="journal article" date="2020" name="Nature">
        <title>Giant virus diversity and host interactions through global metagenomics.</title>
        <authorList>
            <person name="Schulz F."/>
            <person name="Roux S."/>
            <person name="Paez-Espino D."/>
            <person name="Jungbluth S."/>
            <person name="Walsh D.A."/>
            <person name="Denef V.J."/>
            <person name="McMahon K.D."/>
            <person name="Konstantinidis K.T."/>
            <person name="Eloe-Fadrosh E.A."/>
            <person name="Kyrpides N.C."/>
            <person name="Woyke T."/>
        </authorList>
    </citation>
    <scope>NUCLEOTIDE SEQUENCE</scope>
    <source>
        <strain evidence="1">GVMAG-M-3300024258-28</strain>
    </source>
</reference>
<accession>A0A6C0IMV3</accession>
<sequence>MNRTKKINPKKNMSYKKKKVLKVKTTNIRNFMYTMTGIVMLHNWSDSSNKNIIRELISDVNTNIGVFLSQLNQKEDVKIKRINKQLSMISISEQVDVKSKLNVFQEYLINIDKILSKKKDSDLLGIRDKLLLDVNKIIYFLIFDG</sequence>
<dbReference type="EMBL" id="MN740225">
    <property type="protein sequence ID" value="QHT94551.1"/>
    <property type="molecule type" value="Genomic_DNA"/>
</dbReference>
<evidence type="ECO:0000313" key="1">
    <source>
        <dbReference type="EMBL" id="QHT94551.1"/>
    </source>
</evidence>